<dbReference type="PANTHER" id="PTHR40980">
    <property type="entry name" value="PLUG DOMAIN-CONTAINING PROTEIN"/>
    <property type="match status" value="1"/>
</dbReference>
<dbReference type="Pfam" id="PF13715">
    <property type="entry name" value="CarbopepD_reg_2"/>
    <property type="match status" value="1"/>
</dbReference>
<dbReference type="PANTHER" id="PTHR40980:SF5">
    <property type="entry name" value="TONB-DEPENDENT RECEPTOR"/>
    <property type="match status" value="1"/>
</dbReference>
<keyword evidence="5" id="KW-0732">Signal</keyword>
<dbReference type="Pfam" id="PF00593">
    <property type="entry name" value="TonB_dep_Rec_b-barrel"/>
    <property type="match status" value="1"/>
</dbReference>
<evidence type="ECO:0000313" key="8">
    <source>
        <dbReference type="EMBL" id="MEN7548861.1"/>
    </source>
</evidence>
<evidence type="ECO:0000256" key="5">
    <source>
        <dbReference type="SAM" id="SignalP"/>
    </source>
</evidence>
<evidence type="ECO:0000259" key="7">
    <source>
        <dbReference type="Pfam" id="PF07715"/>
    </source>
</evidence>
<keyword evidence="4" id="KW-0798">TonB box</keyword>
<dbReference type="RefSeq" id="WP_346821642.1">
    <property type="nucleotide sequence ID" value="NZ_JBDKWZ010000007.1"/>
</dbReference>
<comment type="caution">
    <text evidence="8">The sequence shown here is derived from an EMBL/GenBank/DDBJ whole genome shotgun (WGS) entry which is preliminary data.</text>
</comment>
<feature type="chain" id="PRO_5043623064" evidence="5">
    <location>
        <begin position="19"/>
        <end position="939"/>
    </location>
</feature>
<dbReference type="InterPro" id="IPR036942">
    <property type="entry name" value="Beta-barrel_TonB_sf"/>
</dbReference>
<comment type="similarity">
    <text evidence="4">Belongs to the TonB-dependent receptor family.</text>
</comment>
<keyword evidence="9" id="KW-1185">Reference proteome</keyword>
<dbReference type="EMBL" id="JBDKWZ010000007">
    <property type="protein sequence ID" value="MEN7548861.1"/>
    <property type="molecule type" value="Genomic_DNA"/>
</dbReference>
<dbReference type="Gene3D" id="2.170.130.10">
    <property type="entry name" value="TonB-dependent receptor, plug domain"/>
    <property type="match status" value="1"/>
</dbReference>
<name>A0AAW9SDC4_9BACT</name>
<dbReference type="Pfam" id="PF07715">
    <property type="entry name" value="Plug"/>
    <property type="match status" value="1"/>
</dbReference>
<evidence type="ECO:0000256" key="3">
    <source>
        <dbReference type="ARBA" id="ARBA00023237"/>
    </source>
</evidence>
<feature type="domain" description="TonB-dependent receptor-like beta-barrel" evidence="6">
    <location>
        <begin position="471"/>
        <end position="903"/>
    </location>
</feature>
<evidence type="ECO:0000256" key="2">
    <source>
        <dbReference type="ARBA" id="ARBA00023136"/>
    </source>
</evidence>
<evidence type="ECO:0000256" key="1">
    <source>
        <dbReference type="ARBA" id="ARBA00004442"/>
    </source>
</evidence>
<comment type="subcellular location">
    <subcellularLocation>
        <location evidence="1 4">Cell outer membrane</location>
    </subcellularLocation>
</comment>
<feature type="signal peptide" evidence="5">
    <location>
        <begin position="1"/>
        <end position="18"/>
    </location>
</feature>
<proteinExistence type="inferred from homology"/>
<dbReference type="InterPro" id="IPR008969">
    <property type="entry name" value="CarboxyPept-like_regulatory"/>
</dbReference>
<reference evidence="8 9" key="1">
    <citation type="submission" date="2024-04" db="EMBL/GenBank/DDBJ databases">
        <title>Novel genus in family Flammeovirgaceae.</title>
        <authorList>
            <person name="Nguyen T.H."/>
            <person name="Vuong T.Q."/>
            <person name="Le H."/>
            <person name="Kim S.-G."/>
        </authorList>
    </citation>
    <scope>NUCLEOTIDE SEQUENCE [LARGE SCALE GENOMIC DNA]</scope>
    <source>
        <strain evidence="8 9">JCM 23209</strain>
    </source>
</reference>
<sequence length="939" mass="106413">MRTVILLFCLLMGGYAFGQNGTIRGTVVDDANGEPLIGATVAVDGTQRGASCDLDGRFSIENLPVGTYKLTVSFISYQTQIVNNVEVKAGEVALLNIRLAEESEVLDEIVVEAKALKDSEDALLTVQKKSPKVLDAISSEQFSRNGDRDIASAVKRVTGVSVEGGKYVYVRGLGDRYSKTVMNGADLPGLDPEKNSVQLDMIPSNLVDNVIIYKTFSPDLPGDFAGGLIDIETKDFPDAFTMQVSASLGYNTQSNLKSDFKTYDGGKLDGLGFDDGTRELPSQLNVSQDDFPNIYMDDEKLIEFTKAFDNTNFDFKNGNSFLDHKLSLSLGNQSTLFGKQFGWIAAINYARSWDQYTKGFTGRYQKPSGNSQELLPTSLLEDNKSTEDVTWGGMLSGTLKLSDNHKIKANLLHNQAGTKNVRYQEGPYERTTFDNKNIFRARSLWWKERSISTGQLIGEHLFSGLGNLKVDWISSMTLSKQDEPDLRFFTDTYEIQDDGSRKYAVTVTPFNPPSRYYRNMEEINFDNKIHFTLPVKILSEVESKIKFGGAYTFKDREFRESRYEYARAGNKPEHNGNPSDYLSEDHLGKDAEGNWMIYLDNASEDPNNYDADQTVTAGYLMVETPLTNNQKLKTTFGARLEMTNIDLITFNDIQGSIETQDILPSISFTYELIKDMNLRLAYNKTLARPTFREFAPLATFDFVGDFVQLGNPNLERTLIDNFDLRWEYYPRRGEYFSVSPFYKRFTNPIENTINVNATNLEYQYRNVGEATVYGIELEARKNLDFIAEGLKNFKLGANVTLVKSEVELTEAELNTIRNRFNPDQEKTRQLYMQSPYIVNAFLQYNNFDKGWDVNLTYNVFGERLYLVSTELPFVYEKPRPDLGVSVAKTLNKKWKVTLRARNLLNPDYLQEMELGGTDYTFQKYTKGRSFSVGIKYQIN</sequence>
<dbReference type="SUPFAM" id="SSF49464">
    <property type="entry name" value="Carboxypeptidase regulatory domain-like"/>
    <property type="match status" value="1"/>
</dbReference>
<accession>A0AAW9SDC4</accession>
<gene>
    <name evidence="8" type="ORF">AAG747_13145</name>
</gene>
<dbReference type="InterPro" id="IPR000531">
    <property type="entry name" value="Beta-barrel_TonB"/>
</dbReference>
<dbReference type="InterPro" id="IPR012910">
    <property type="entry name" value="Plug_dom"/>
</dbReference>
<keyword evidence="2 4" id="KW-0472">Membrane</keyword>
<dbReference type="GO" id="GO:0009279">
    <property type="term" value="C:cell outer membrane"/>
    <property type="evidence" value="ECO:0007669"/>
    <property type="project" value="UniProtKB-SubCell"/>
</dbReference>
<keyword evidence="8" id="KW-0675">Receptor</keyword>
<organism evidence="8 9">
    <name type="scientific">Rapidithrix thailandica</name>
    <dbReference type="NCBI Taxonomy" id="413964"/>
    <lineage>
        <taxon>Bacteria</taxon>
        <taxon>Pseudomonadati</taxon>
        <taxon>Bacteroidota</taxon>
        <taxon>Cytophagia</taxon>
        <taxon>Cytophagales</taxon>
        <taxon>Flammeovirgaceae</taxon>
        <taxon>Rapidithrix</taxon>
    </lineage>
</organism>
<dbReference type="SUPFAM" id="SSF56935">
    <property type="entry name" value="Porins"/>
    <property type="match status" value="1"/>
</dbReference>
<keyword evidence="3" id="KW-0998">Cell outer membrane</keyword>
<protein>
    <submittedName>
        <fullName evidence="8">TonB-dependent receptor</fullName>
    </submittedName>
</protein>
<evidence type="ECO:0000259" key="6">
    <source>
        <dbReference type="Pfam" id="PF00593"/>
    </source>
</evidence>
<dbReference type="AlphaFoldDB" id="A0AAW9SDC4"/>
<dbReference type="Gene3D" id="2.40.170.20">
    <property type="entry name" value="TonB-dependent receptor, beta-barrel domain"/>
    <property type="match status" value="1"/>
</dbReference>
<evidence type="ECO:0000256" key="4">
    <source>
        <dbReference type="RuleBase" id="RU003357"/>
    </source>
</evidence>
<dbReference type="InterPro" id="IPR037066">
    <property type="entry name" value="Plug_dom_sf"/>
</dbReference>
<feature type="domain" description="TonB-dependent receptor plug" evidence="7">
    <location>
        <begin position="127"/>
        <end position="223"/>
    </location>
</feature>
<dbReference type="Gene3D" id="2.60.40.1120">
    <property type="entry name" value="Carboxypeptidase-like, regulatory domain"/>
    <property type="match status" value="1"/>
</dbReference>
<dbReference type="Proteomes" id="UP001403385">
    <property type="component" value="Unassembled WGS sequence"/>
</dbReference>
<evidence type="ECO:0000313" key="9">
    <source>
        <dbReference type="Proteomes" id="UP001403385"/>
    </source>
</evidence>